<feature type="compositionally biased region" description="Basic and acidic residues" evidence="1">
    <location>
        <begin position="9"/>
        <end position="24"/>
    </location>
</feature>
<feature type="region of interest" description="Disordered" evidence="1">
    <location>
        <begin position="149"/>
        <end position="238"/>
    </location>
</feature>
<feature type="region of interest" description="Disordered" evidence="1">
    <location>
        <begin position="1"/>
        <end position="24"/>
    </location>
</feature>
<organism evidence="2 3">
    <name type="scientific">Penicillium citrinum</name>
    <dbReference type="NCBI Taxonomy" id="5077"/>
    <lineage>
        <taxon>Eukaryota</taxon>
        <taxon>Fungi</taxon>
        <taxon>Dikarya</taxon>
        <taxon>Ascomycota</taxon>
        <taxon>Pezizomycotina</taxon>
        <taxon>Eurotiomycetes</taxon>
        <taxon>Eurotiomycetidae</taxon>
        <taxon>Eurotiales</taxon>
        <taxon>Aspergillaceae</taxon>
        <taxon>Penicillium</taxon>
    </lineage>
</organism>
<dbReference type="AlphaFoldDB" id="A0A9W9NDH4"/>
<feature type="region of interest" description="Disordered" evidence="1">
    <location>
        <begin position="350"/>
        <end position="374"/>
    </location>
</feature>
<proteinExistence type="predicted"/>
<evidence type="ECO:0000313" key="2">
    <source>
        <dbReference type="EMBL" id="KAJ5217858.1"/>
    </source>
</evidence>
<feature type="compositionally biased region" description="Polar residues" evidence="1">
    <location>
        <begin position="163"/>
        <end position="173"/>
    </location>
</feature>
<feature type="compositionally biased region" description="Polar residues" evidence="1">
    <location>
        <begin position="56"/>
        <end position="72"/>
    </location>
</feature>
<dbReference type="GeneID" id="81389555"/>
<evidence type="ECO:0000313" key="3">
    <source>
        <dbReference type="Proteomes" id="UP001147733"/>
    </source>
</evidence>
<keyword evidence="3" id="KW-1185">Reference proteome</keyword>
<feature type="region of interest" description="Disordered" evidence="1">
    <location>
        <begin position="395"/>
        <end position="427"/>
    </location>
</feature>
<comment type="caution">
    <text evidence="2">The sequence shown here is derived from an EMBL/GenBank/DDBJ whole genome shotgun (WGS) entry which is preliminary data.</text>
</comment>
<sequence>MAAANPQNRESEETQRITDKWQDSTKDIWRRSTQVWSDSKDRYHQATLETWHRSSDSLANSKNRYEQSTAEAWRRSSMTLAQSKERCQQSTMDAWQRSTNSWKSSKARCRQSTAEMLSRSAMKLYQSTNQLQRLPHGQTKTLDNQIETIQPSESTPSLPLSLQNQTSLPSEPASQNSYPSQSPSYYSSTGSPQSVQSSEATISSSSPQPAEAPSQTPTAPMPSKYHLIDPSSKEQKQDEQIRDLLNMTDHTFFQLHQTRQLQKAKSVLLGEIEYQWIDSAINDARRMSQDLAKLLEPHRLDMVKRKGKISSSNKKRWKNEDCQKAYEKQSRLFRHQESLDKVFAHLQSLSSEQKNTPVSSPDTSPDSQEPHPIFTPELDAVRPVAELTGDAVFAPTPAELASESKPGTVIAELPGDGTVAPSEPPRSVPKIIITRTPENISVEYLGSPATPDQPYHESHEMNEILGWKQTRNDVRLHQSASLSNIIAEMDNARIK</sequence>
<reference evidence="2" key="2">
    <citation type="journal article" date="2023" name="IMA Fungus">
        <title>Comparative genomic study of the Penicillium genus elucidates a diverse pangenome and 15 lateral gene transfer events.</title>
        <authorList>
            <person name="Petersen C."/>
            <person name="Sorensen T."/>
            <person name="Nielsen M.R."/>
            <person name="Sondergaard T.E."/>
            <person name="Sorensen J.L."/>
            <person name="Fitzpatrick D.A."/>
            <person name="Frisvad J.C."/>
            <person name="Nielsen K.L."/>
        </authorList>
    </citation>
    <scope>NUCLEOTIDE SEQUENCE</scope>
    <source>
        <strain evidence="2">IBT 23319</strain>
    </source>
</reference>
<dbReference type="Proteomes" id="UP001147733">
    <property type="component" value="Unassembled WGS sequence"/>
</dbReference>
<feature type="compositionally biased region" description="Low complexity" evidence="1">
    <location>
        <begin position="151"/>
        <end position="162"/>
    </location>
</feature>
<dbReference type="OrthoDB" id="4364947at2759"/>
<feature type="compositionally biased region" description="Low complexity" evidence="1">
    <location>
        <begin position="356"/>
        <end position="367"/>
    </location>
</feature>
<feature type="region of interest" description="Disordered" evidence="1">
    <location>
        <begin position="53"/>
        <end position="72"/>
    </location>
</feature>
<gene>
    <name evidence="2" type="ORF">N7469_011483</name>
</gene>
<protein>
    <submittedName>
        <fullName evidence="2">Uncharacterized protein</fullName>
    </submittedName>
</protein>
<evidence type="ECO:0000256" key="1">
    <source>
        <dbReference type="SAM" id="MobiDB-lite"/>
    </source>
</evidence>
<name>A0A9W9NDH4_PENCI</name>
<accession>A0A9W9NDH4</accession>
<feature type="compositionally biased region" description="Low complexity" evidence="1">
    <location>
        <begin position="174"/>
        <end position="218"/>
    </location>
</feature>
<reference evidence="2" key="1">
    <citation type="submission" date="2022-11" db="EMBL/GenBank/DDBJ databases">
        <authorList>
            <person name="Petersen C."/>
        </authorList>
    </citation>
    <scope>NUCLEOTIDE SEQUENCE</scope>
    <source>
        <strain evidence="2">IBT 23319</strain>
    </source>
</reference>
<dbReference type="RefSeq" id="XP_056495452.1">
    <property type="nucleotide sequence ID" value="XM_056650388.1"/>
</dbReference>
<dbReference type="EMBL" id="JAPQKT010000010">
    <property type="protein sequence ID" value="KAJ5217858.1"/>
    <property type="molecule type" value="Genomic_DNA"/>
</dbReference>